<dbReference type="AlphaFoldDB" id="A0A1I6B847"/>
<dbReference type="GO" id="GO:0005524">
    <property type="term" value="F:ATP binding"/>
    <property type="evidence" value="ECO:0007669"/>
    <property type="project" value="UniProtKB-KW"/>
</dbReference>
<dbReference type="InterPro" id="IPR000432">
    <property type="entry name" value="DNA_mismatch_repair_MutS_C"/>
</dbReference>
<dbReference type="GO" id="GO:0140664">
    <property type="term" value="F:ATP-dependent DNA damage sensor activity"/>
    <property type="evidence" value="ECO:0007669"/>
    <property type="project" value="InterPro"/>
</dbReference>
<accession>A0A1I6B847</accession>
<dbReference type="SUPFAM" id="SSF52540">
    <property type="entry name" value="P-loop containing nucleoside triphosphate hydrolases"/>
    <property type="match status" value="1"/>
</dbReference>
<feature type="domain" description="DNA mismatch repair proteins mutS family" evidence="5">
    <location>
        <begin position="383"/>
        <end position="568"/>
    </location>
</feature>
<keyword evidence="4" id="KW-0472">Membrane</keyword>
<reference evidence="7" key="1">
    <citation type="submission" date="2016-10" db="EMBL/GenBank/DDBJ databases">
        <authorList>
            <person name="Varghese N."/>
            <person name="Submissions S."/>
        </authorList>
    </citation>
    <scope>NUCLEOTIDE SEQUENCE [LARGE SCALE GENOMIC DNA]</scope>
    <source>
        <strain evidence="7">DSM 11706</strain>
    </source>
</reference>
<evidence type="ECO:0000256" key="1">
    <source>
        <dbReference type="ARBA" id="ARBA00022741"/>
    </source>
</evidence>
<keyword evidence="4" id="KW-1133">Transmembrane helix</keyword>
<dbReference type="InterPro" id="IPR027417">
    <property type="entry name" value="P-loop_NTPase"/>
</dbReference>
<gene>
    <name evidence="6" type="ORF">SAMN05421670_0236</name>
</gene>
<dbReference type="PANTHER" id="PTHR11361">
    <property type="entry name" value="DNA MISMATCH REPAIR PROTEIN MUTS FAMILY MEMBER"/>
    <property type="match status" value="1"/>
</dbReference>
<evidence type="ECO:0000313" key="6">
    <source>
        <dbReference type="EMBL" id="SFQ77069.1"/>
    </source>
</evidence>
<keyword evidence="1" id="KW-0547">Nucleotide-binding</keyword>
<keyword evidence="2" id="KW-0067">ATP-binding</keyword>
<evidence type="ECO:0000256" key="2">
    <source>
        <dbReference type="ARBA" id="ARBA00022840"/>
    </source>
</evidence>
<keyword evidence="3" id="KW-0238">DNA-binding</keyword>
<dbReference type="InterPro" id="IPR045076">
    <property type="entry name" value="MutS"/>
</dbReference>
<dbReference type="Pfam" id="PF00488">
    <property type="entry name" value="MutS_V"/>
    <property type="match status" value="1"/>
</dbReference>
<evidence type="ECO:0000256" key="4">
    <source>
        <dbReference type="SAM" id="Phobius"/>
    </source>
</evidence>
<keyword evidence="4" id="KW-0812">Transmembrane</keyword>
<evidence type="ECO:0000313" key="7">
    <source>
        <dbReference type="Proteomes" id="UP000198734"/>
    </source>
</evidence>
<feature type="transmembrane region" description="Helical" evidence="4">
    <location>
        <begin position="184"/>
        <end position="202"/>
    </location>
</feature>
<dbReference type="SMART" id="SM00534">
    <property type="entry name" value="MUTSac"/>
    <property type="match status" value="1"/>
</dbReference>
<name>A0A1I6B847_9BACI</name>
<dbReference type="Gene3D" id="3.40.50.300">
    <property type="entry name" value="P-loop containing nucleotide triphosphate hydrolases"/>
    <property type="match status" value="1"/>
</dbReference>
<dbReference type="PANTHER" id="PTHR11361:SF152">
    <property type="entry name" value="DNA MISMATCH REPAIR PROTEIN"/>
    <property type="match status" value="1"/>
</dbReference>
<dbReference type="Proteomes" id="UP000198734">
    <property type="component" value="Unassembled WGS sequence"/>
</dbReference>
<dbReference type="STRING" id="126156.SAMN05421670_0236"/>
<organism evidence="6 7">
    <name type="scientific">Psychrobacillus psychrotolerans</name>
    <dbReference type="NCBI Taxonomy" id="126156"/>
    <lineage>
        <taxon>Bacteria</taxon>
        <taxon>Bacillati</taxon>
        <taxon>Bacillota</taxon>
        <taxon>Bacilli</taxon>
        <taxon>Bacillales</taxon>
        <taxon>Bacillaceae</taxon>
        <taxon>Psychrobacillus</taxon>
    </lineage>
</organism>
<dbReference type="GO" id="GO:0005829">
    <property type="term" value="C:cytosol"/>
    <property type="evidence" value="ECO:0007669"/>
    <property type="project" value="TreeGrafter"/>
</dbReference>
<feature type="transmembrane region" description="Helical" evidence="4">
    <location>
        <begin position="16"/>
        <end position="46"/>
    </location>
</feature>
<dbReference type="GO" id="GO:0030983">
    <property type="term" value="F:mismatched DNA binding"/>
    <property type="evidence" value="ECO:0007669"/>
    <property type="project" value="InterPro"/>
</dbReference>
<dbReference type="GO" id="GO:0006298">
    <property type="term" value="P:mismatch repair"/>
    <property type="evidence" value="ECO:0007669"/>
    <property type="project" value="InterPro"/>
</dbReference>
<evidence type="ECO:0000259" key="5">
    <source>
        <dbReference type="SMART" id="SM00534"/>
    </source>
</evidence>
<sequence length="595" mass="67928">MELWRPSKQALDMDIFLIYVGVFIVTNIILVVVAIIVVSIVVYHLATKNRKKLNRFRKEWDTGTFVSQNIDFNSVSSYWSNKRNYYKHYDGIDQLTWDDLGMDEVFRKMNYTQSTVGSEYLFNQLRDIEPSRVGQQNNEELYQLLSTEQGVREEILLILSSLGKLNYTNSSSYFLEKKETKIKYASIYVLLALMPVISVLLMFLNLKYGIISLLCSFTLNGIVYYRNKTMLESNLYSVGYAAAIISGGNRIASLKHSILFNHLDGLKENVRPIKKVITFNRLASFGSGGTGELDLLFEYIRILFLLDFISFNSISKTIASHQKEFREIWMLIGKLDAAIAIGYYRKSLDIYCTPTFTDEDGLFFENMIHPLIEKPVSNTSSLWKSTLITGSNASGKSTYMKAVAINAILAQTVNTAVAKSWRMKPSYVVTSMAVQDNVLNGDSYFIAEIKSLKRIIRLIEEEKPCLSFIDEILKGTNTIERIAASAAIMEWLSVNNGINILASHDIELTEIVEKTYDNYHFRETVENGEVRFDYNIHSGPSKSRNAIKLLEILSYPQSITDKANSVAQQFNEQRKWSILGESNMFTDEKFQVNSK</sequence>
<evidence type="ECO:0000256" key="3">
    <source>
        <dbReference type="ARBA" id="ARBA00023125"/>
    </source>
</evidence>
<protein>
    <submittedName>
        <fullName evidence="6">MutS domain V</fullName>
    </submittedName>
</protein>
<dbReference type="EMBL" id="FOXU01000012">
    <property type="protein sequence ID" value="SFQ77069.1"/>
    <property type="molecule type" value="Genomic_DNA"/>
</dbReference>
<dbReference type="OrthoDB" id="9802448at2"/>
<proteinExistence type="predicted"/>
<keyword evidence="7" id="KW-1185">Reference proteome</keyword>